<feature type="compositionally biased region" description="Low complexity" evidence="1">
    <location>
        <begin position="40"/>
        <end position="50"/>
    </location>
</feature>
<evidence type="ECO:0000256" key="2">
    <source>
        <dbReference type="SAM" id="SignalP"/>
    </source>
</evidence>
<protein>
    <submittedName>
        <fullName evidence="3">Uncharacterized protein</fullName>
    </submittedName>
</protein>
<feature type="signal peptide" evidence="2">
    <location>
        <begin position="1"/>
        <end position="25"/>
    </location>
</feature>
<keyword evidence="2" id="KW-0732">Signal</keyword>
<evidence type="ECO:0000256" key="1">
    <source>
        <dbReference type="SAM" id="MobiDB-lite"/>
    </source>
</evidence>
<accession>A0ABR2XJL3</accession>
<comment type="caution">
    <text evidence="3">The sequence shown here is derived from an EMBL/GenBank/DDBJ whole genome shotgun (WGS) entry which is preliminary data.</text>
</comment>
<keyword evidence="4" id="KW-1185">Reference proteome</keyword>
<evidence type="ECO:0000313" key="4">
    <source>
        <dbReference type="Proteomes" id="UP001465668"/>
    </source>
</evidence>
<dbReference type="EMBL" id="JARVKM010000045">
    <property type="protein sequence ID" value="KAK9773997.1"/>
    <property type="molecule type" value="Genomic_DNA"/>
</dbReference>
<feature type="region of interest" description="Disordered" evidence="1">
    <location>
        <begin position="34"/>
        <end position="69"/>
    </location>
</feature>
<evidence type="ECO:0000313" key="3">
    <source>
        <dbReference type="EMBL" id="KAK9773997.1"/>
    </source>
</evidence>
<dbReference type="Proteomes" id="UP001465668">
    <property type="component" value="Unassembled WGS sequence"/>
</dbReference>
<organism evidence="3 4">
    <name type="scientific">Seiridium cardinale</name>
    <dbReference type="NCBI Taxonomy" id="138064"/>
    <lineage>
        <taxon>Eukaryota</taxon>
        <taxon>Fungi</taxon>
        <taxon>Dikarya</taxon>
        <taxon>Ascomycota</taxon>
        <taxon>Pezizomycotina</taxon>
        <taxon>Sordariomycetes</taxon>
        <taxon>Xylariomycetidae</taxon>
        <taxon>Amphisphaeriales</taxon>
        <taxon>Sporocadaceae</taxon>
        <taxon>Seiridium</taxon>
    </lineage>
</organism>
<feature type="chain" id="PRO_5045557061" evidence="2">
    <location>
        <begin position="26"/>
        <end position="663"/>
    </location>
</feature>
<sequence>MLSYLKLATFATWIATSSHVALVSAYRLPASRVQGRRPIPDTTQTTPTPTKSDDLCFSPVPSQSSASNASELRGVPSFMDSIITNRIQPNGGIEDWLTKFTSNFQDSTAMNCFNVDDPSCKSPPLSDCQSLEASQDGKKEAYWALVTAANFHDVMAVFLGIFDTATFATTYDISSISGNITIKAPSTDSKSLLTNIASAFSISGAATGVASGPLGGALGVIGGIISVAANNIKAPTTPSTEVALDQKMKESFQGIQDAVGALLKAMFLTGTLDDVKGLENSYPPGSTYKNSISKFLDQGRFFYGTHYLQEDDLRKASTDNLRMNLVSVALTEANYYILKDGFSPDKCPTGNSGVVIDGSCFTLEAAGPGGYPLAPGTRERYTVEAEREILDFVTKTHKINLDDLYQVSYDCEQKHNAYNVQSPIGTIDFDTSTRQNCFYDVPVIQASYKDTSKVSNQSPCYVVYNKDTDQNKKAGSTFLPDNLAHIFDAKTDVYDFCAECTDSAGYEPGQSLSEADRIHRNRVLDNCAPWIRIDEPSVKKRSDKKLCTLPHGSIRRFLIKYPDFLPRGHNCQIPPDVLADACLKYLEQKRYRKALKKTDDNTFQTASGEDIFHHHLLGYCAKYWSRHLSDSSYSMELCTRVEDFIRSKNFSTTIQIQSLLVEA</sequence>
<reference evidence="3 4" key="1">
    <citation type="submission" date="2024-02" db="EMBL/GenBank/DDBJ databases">
        <title>First draft genome assembly of two strains of Seiridium cardinale.</title>
        <authorList>
            <person name="Emiliani G."/>
            <person name="Scali E."/>
        </authorList>
    </citation>
    <scope>NUCLEOTIDE SEQUENCE [LARGE SCALE GENOMIC DNA]</scope>
    <source>
        <strain evidence="3 4">BM-138-000479</strain>
    </source>
</reference>
<feature type="compositionally biased region" description="Polar residues" evidence="1">
    <location>
        <begin position="60"/>
        <end position="69"/>
    </location>
</feature>
<proteinExistence type="predicted"/>
<name>A0ABR2XJL3_9PEZI</name>
<gene>
    <name evidence="3" type="ORF">SCAR479_09337</name>
</gene>